<dbReference type="OrthoDB" id="6351790at2759"/>
<feature type="transmembrane region" description="Helical" evidence="2">
    <location>
        <begin position="17"/>
        <end position="38"/>
    </location>
</feature>
<feature type="transmembrane region" description="Helical" evidence="2">
    <location>
        <begin position="132"/>
        <end position="151"/>
    </location>
</feature>
<feature type="compositionally biased region" description="Low complexity" evidence="1">
    <location>
        <begin position="212"/>
        <end position="224"/>
    </location>
</feature>
<comment type="caution">
    <text evidence="3">The sequence shown here is derived from an EMBL/GenBank/DDBJ whole genome shotgun (WGS) entry which is preliminary data.</text>
</comment>
<feature type="transmembrane region" description="Helical" evidence="2">
    <location>
        <begin position="50"/>
        <end position="69"/>
    </location>
</feature>
<dbReference type="InterPro" id="IPR030417">
    <property type="entry name" value="MS4A"/>
</dbReference>
<keyword evidence="4" id="KW-1185">Reference proteome</keyword>
<dbReference type="Proteomes" id="UP000789390">
    <property type="component" value="Unassembled WGS sequence"/>
</dbReference>
<evidence type="ECO:0000256" key="2">
    <source>
        <dbReference type="SAM" id="Phobius"/>
    </source>
</evidence>
<evidence type="ECO:0000313" key="3">
    <source>
        <dbReference type="EMBL" id="CAH0100507.1"/>
    </source>
</evidence>
<dbReference type="PANTHER" id="PTHR23320:SF165">
    <property type="entry name" value="MARVEL DOMAIN-CONTAINING PROTEIN"/>
    <property type="match status" value="1"/>
</dbReference>
<gene>
    <name evidence="3" type="ORF">DGAL_LOCUS2760</name>
</gene>
<evidence type="ECO:0000256" key="1">
    <source>
        <dbReference type="SAM" id="MobiDB-lite"/>
    </source>
</evidence>
<sequence>MQLSNSVPQPAKFKSKFLLTCSVINILLFPLCVGLEVADPFILQGAWGSMTFILAGLLGCGTLCASSFWEKPLLWGTLVLSSISIILATVCGLISIIGYGYVYQECSYVWNNTTHQYNYDCSYYTHTTNCQLVLAVAFGIGWINNVFVVVICSKNLCRCCRCCKPEVDPSIPIEVVQNPQQLTSMWTISPTGQQFQSYPTVVIYSPYQQHQEPMNQQEQQHQPPSAFFNGKSEQPENLDDSPPPYYSTVDTLDLQVKDELQ</sequence>
<feature type="transmembrane region" description="Helical" evidence="2">
    <location>
        <begin position="75"/>
        <end position="102"/>
    </location>
</feature>
<dbReference type="PANTHER" id="PTHR23320">
    <property type="entry name" value="MEMBRANE-SPANNING 4-DOMAINS SUBFAMILY A MS4A -RELATED"/>
    <property type="match status" value="1"/>
</dbReference>
<feature type="region of interest" description="Disordered" evidence="1">
    <location>
        <begin position="212"/>
        <end position="261"/>
    </location>
</feature>
<dbReference type="AlphaFoldDB" id="A0A8J2RIW5"/>
<dbReference type="EMBL" id="CAKKLH010000037">
    <property type="protein sequence ID" value="CAH0100507.1"/>
    <property type="molecule type" value="Genomic_DNA"/>
</dbReference>
<accession>A0A8J2RIW5</accession>
<reference evidence="3" key="1">
    <citation type="submission" date="2021-11" db="EMBL/GenBank/DDBJ databases">
        <authorList>
            <person name="Schell T."/>
        </authorList>
    </citation>
    <scope>NUCLEOTIDE SEQUENCE</scope>
    <source>
        <strain evidence="3">M5</strain>
    </source>
</reference>
<keyword evidence="2" id="KW-0812">Transmembrane</keyword>
<protein>
    <submittedName>
        <fullName evidence="3">Uncharacterized protein</fullName>
    </submittedName>
</protein>
<evidence type="ECO:0000313" key="4">
    <source>
        <dbReference type="Proteomes" id="UP000789390"/>
    </source>
</evidence>
<proteinExistence type="predicted"/>
<organism evidence="3 4">
    <name type="scientific">Daphnia galeata</name>
    <dbReference type="NCBI Taxonomy" id="27404"/>
    <lineage>
        <taxon>Eukaryota</taxon>
        <taxon>Metazoa</taxon>
        <taxon>Ecdysozoa</taxon>
        <taxon>Arthropoda</taxon>
        <taxon>Crustacea</taxon>
        <taxon>Branchiopoda</taxon>
        <taxon>Diplostraca</taxon>
        <taxon>Cladocera</taxon>
        <taxon>Anomopoda</taxon>
        <taxon>Daphniidae</taxon>
        <taxon>Daphnia</taxon>
    </lineage>
</organism>
<keyword evidence="2" id="KW-1133">Transmembrane helix</keyword>
<keyword evidence="2" id="KW-0472">Membrane</keyword>
<name>A0A8J2RIW5_9CRUS</name>